<sequence length="55" mass="6134">MIVAITVRLSDTIKELMKFEFPNVFTYASVVNPMGQKVTRFDDAGAILLNETANI</sequence>
<protein>
    <submittedName>
        <fullName evidence="1">Uncharacterized protein</fullName>
    </submittedName>
</protein>
<reference evidence="1 2" key="1">
    <citation type="submission" date="2021-03" db="EMBL/GenBank/DDBJ databases">
        <title>Genomic Encyclopedia of Type Strains, Phase IV (KMG-IV): sequencing the most valuable type-strain genomes for metagenomic binning, comparative biology and taxonomic classification.</title>
        <authorList>
            <person name="Goeker M."/>
        </authorList>
    </citation>
    <scope>NUCLEOTIDE SEQUENCE [LARGE SCALE GENOMIC DNA]</scope>
    <source>
        <strain evidence="1 2">DSM 21292</strain>
    </source>
</reference>
<gene>
    <name evidence="1" type="ORF">J2Z28_003510</name>
</gene>
<evidence type="ECO:0000313" key="2">
    <source>
        <dbReference type="Proteomes" id="UP000810207"/>
    </source>
</evidence>
<evidence type="ECO:0000313" key="1">
    <source>
        <dbReference type="EMBL" id="MBP2246859.1"/>
    </source>
</evidence>
<keyword evidence="2" id="KW-1185">Reference proteome</keyword>
<dbReference type="EMBL" id="JAGIKV010000012">
    <property type="protein sequence ID" value="MBP2246859.1"/>
    <property type="molecule type" value="Genomic_DNA"/>
</dbReference>
<organism evidence="1 2">
    <name type="scientific">Paenibacillus xylanexedens</name>
    <dbReference type="NCBI Taxonomy" id="528191"/>
    <lineage>
        <taxon>Bacteria</taxon>
        <taxon>Bacillati</taxon>
        <taxon>Bacillota</taxon>
        <taxon>Bacilli</taxon>
        <taxon>Bacillales</taxon>
        <taxon>Paenibacillaceae</taxon>
        <taxon>Paenibacillus</taxon>
    </lineage>
</organism>
<name>A0ABS4RVU5_PAEXY</name>
<comment type="caution">
    <text evidence="1">The sequence shown here is derived from an EMBL/GenBank/DDBJ whole genome shotgun (WGS) entry which is preliminary data.</text>
</comment>
<dbReference type="Proteomes" id="UP000810207">
    <property type="component" value="Unassembled WGS sequence"/>
</dbReference>
<accession>A0ABS4RVU5</accession>
<proteinExistence type="predicted"/>